<dbReference type="AlphaFoldDB" id="A0A319B668"/>
<evidence type="ECO:0000313" key="3">
    <source>
        <dbReference type="Proteomes" id="UP000248405"/>
    </source>
</evidence>
<keyword evidence="1" id="KW-0812">Transmembrane</keyword>
<protein>
    <submittedName>
        <fullName evidence="2">Uncharacterized protein</fullName>
    </submittedName>
</protein>
<organism evidence="2 3">
    <name type="scientific">Aspergillus vadensis (strain CBS 113365 / IMI 142717 / IBT 24658)</name>
    <dbReference type="NCBI Taxonomy" id="1448311"/>
    <lineage>
        <taxon>Eukaryota</taxon>
        <taxon>Fungi</taxon>
        <taxon>Dikarya</taxon>
        <taxon>Ascomycota</taxon>
        <taxon>Pezizomycotina</taxon>
        <taxon>Eurotiomycetes</taxon>
        <taxon>Eurotiomycetidae</taxon>
        <taxon>Eurotiales</taxon>
        <taxon>Aspergillaceae</taxon>
        <taxon>Aspergillus</taxon>
        <taxon>Aspergillus subgen. Circumdati</taxon>
    </lineage>
</organism>
<sequence>MALSLMNLNIFRSQKGEIDDDEEHATEKAGLLHPEPYQLPRKTSRQKFSCCVPVLFCVNICLLALLSGAIHLLQKQYFLYKGPDPPYCKSKKEINRAIKTDDAKQAPLREDGVVQYMNTIYEPDAEFQLPIVPGKEDPWTRWALGRATGVARGS</sequence>
<accession>A0A319B668</accession>
<evidence type="ECO:0000313" key="2">
    <source>
        <dbReference type="EMBL" id="PYH67819.1"/>
    </source>
</evidence>
<proteinExistence type="predicted"/>
<evidence type="ECO:0000256" key="1">
    <source>
        <dbReference type="SAM" id="Phobius"/>
    </source>
</evidence>
<keyword evidence="1" id="KW-1133">Transmembrane helix</keyword>
<keyword evidence="1" id="KW-0472">Membrane</keyword>
<dbReference type="RefSeq" id="XP_025561613.1">
    <property type="nucleotide sequence ID" value="XM_025708238.1"/>
</dbReference>
<feature type="transmembrane region" description="Helical" evidence="1">
    <location>
        <begin position="50"/>
        <end position="73"/>
    </location>
</feature>
<dbReference type="EMBL" id="KZ821628">
    <property type="protein sequence ID" value="PYH67819.1"/>
    <property type="molecule type" value="Genomic_DNA"/>
</dbReference>
<name>A0A319B668_ASPVC</name>
<dbReference type="GeneID" id="37212830"/>
<gene>
    <name evidence="2" type="ORF">BO88DRAFT_416191</name>
</gene>
<keyword evidence="3" id="KW-1185">Reference proteome</keyword>
<dbReference type="Proteomes" id="UP000248405">
    <property type="component" value="Unassembled WGS sequence"/>
</dbReference>
<reference evidence="2" key="1">
    <citation type="submission" date="2016-12" db="EMBL/GenBank/DDBJ databases">
        <title>The genomes of Aspergillus section Nigri reveals drivers in fungal speciation.</title>
        <authorList>
            <consortium name="DOE Joint Genome Institute"/>
            <person name="Vesth T.C."/>
            <person name="Nybo J."/>
            <person name="Theobald S."/>
            <person name="Brandl J."/>
            <person name="Frisvad J.C."/>
            <person name="Nielsen K.F."/>
            <person name="Lyhne E.K."/>
            <person name="Kogle M.E."/>
            <person name="Kuo A."/>
            <person name="Riley R."/>
            <person name="Clum A."/>
            <person name="Nolan M."/>
            <person name="Lipzen A."/>
            <person name="Salamov A."/>
            <person name="Henrissat B."/>
            <person name="Wiebenga A."/>
            <person name="De Vries R.P."/>
            <person name="Grigoriev I.V."/>
            <person name="Mortensen U.H."/>
            <person name="Andersen M.R."/>
            <person name="Baker S.E."/>
        </authorList>
    </citation>
    <scope>NUCLEOTIDE SEQUENCE [LARGE SCALE GENOMIC DNA]</scope>
    <source>
        <strain evidence="2">CBS 113365</strain>
    </source>
</reference>